<evidence type="ECO:0000259" key="5">
    <source>
        <dbReference type="Pfam" id="PF14374"/>
    </source>
</evidence>
<dbReference type="GO" id="GO:1990904">
    <property type="term" value="C:ribonucleoprotein complex"/>
    <property type="evidence" value="ECO:0007669"/>
    <property type="project" value="UniProtKB-KW"/>
</dbReference>
<dbReference type="GO" id="GO:0005840">
    <property type="term" value="C:ribosome"/>
    <property type="evidence" value="ECO:0007669"/>
    <property type="project" value="UniProtKB-KW"/>
</dbReference>
<comment type="caution">
    <text evidence="6">The sequence shown here is derived from an EMBL/GenBank/DDBJ whole genome shotgun (WGS) entry which is preliminary data.</text>
</comment>
<proteinExistence type="inferred from homology"/>
<evidence type="ECO:0000256" key="4">
    <source>
        <dbReference type="SAM" id="MobiDB-lite"/>
    </source>
</evidence>
<keyword evidence="2 6" id="KW-0689">Ribosomal protein</keyword>
<feature type="compositionally biased region" description="Basic and acidic residues" evidence="4">
    <location>
        <begin position="348"/>
        <end position="357"/>
    </location>
</feature>
<dbReference type="InterPro" id="IPR023574">
    <property type="entry name" value="Ribosomal_uL4_dom_sf"/>
</dbReference>
<dbReference type="Proteomes" id="UP000193689">
    <property type="component" value="Unassembled WGS sequence"/>
</dbReference>
<reference evidence="6 7" key="1">
    <citation type="submission" date="2016-07" db="EMBL/GenBank/DDBJ databases">
        <title>Pervasive Adenine N6-methylation of Active Genes in Fungi.</title>
        <authorList>
            <consortium name="DOE Joint Genome Institute"/>
            <person name="Mondo S.J."/>
            <person name="Dannebaum R.O."/>
            <person name="Kuo R.C."/>
            <person name="Labutti K."/>
            <person name="Haridas S."/>
            <person name="Kuo A."/>
            <person name="Salamov A."/>
            <person name="Ahrendt S.R."/>
            <person name="Lipzen A."/>
            <person name="Sullivan W."/>
            <person name="Andreopoulos W.B."/>
            <person name="Clum A."/>
            <person name="Lindquist E."/>
            <person name="Daum C."/>
            <person name="Ramamoorthy G.K."/>
            <person name="Gryganskyi A."/>
            <person name="Culley D."/>
            <person name="Magnuson J.K."/>
            <person name="James T.Y."/>
            <person name="O'Malley M.A."/>
            <person name="Stajich J.E."/>
            <person name="Spatafora J.W."/>
            <person name="Visel A."/>
            <person name="Grigoriev I.V."/>
        </authorList>
    </citation>
    <scope>NUCLEOTIDE SEQUENCE [LARGE SCALE GENOMIC DNA]</scope>
    <source>
        <strain evidence="6 7">CBS 129021</strain>
    </source>
</reference>
<dbReference type="Pfam" id="PF14374">
    <property type="entry name" value="Ribos_L4_asso_C"/>
    <property type="match status" value="1"/>
</dbReference>
<organism evidence="6 7">
    <name type="scientific">Pseudomassariella vexata</name>
    <dbReference type="NCBI Taxonomy" id="1141098"/>
    <lineage>
        <taxon>Eukaryota</taxon>
        <taxon>Fungi</taxon>
        <taxon>Dikarya</taxon>
        <taxon>Ascomycota</taxon>
        <taxon>Pezizomycotina</taxon>
        <taxon>Sordariomycetes</taxon>
        <taxon>Xylariomycetidae</taxon>
        <taxon>Amphisphaeriales</taxon>
        <taxon>Pseudomassariaceae</taxon>
        <taxon>Pseudomassariella</taxon>
    </lineage>
</organism>
<dbReference type="InterPro" id="IPR025755">
    <property type="entry name" value="Ribos_uL4_C_dom"/>
</dbReference>
<dbReference type="PROSITE" id="PS00939">
    <property type="entry name" value="RIBOSOMAL_L1E"/>
    <property type="match status" value="1"/>
</dbReference>
<dbReference type="Gene3D" id="3.40.1370.10">
    <property type="match status" value="1"/>
</dbReference>
<dbReference type="GO" id="GO:0006412">
    <property type="term" value="P:translation"/>
    <property type="evidence" value="ECO:0007669"/>
    <property type="project" value="InterPro"/>
</dbReference>
<dbReference type="SUPFAM" id="SSF52166">
    <property type="entry name" value="Ribosomal protein L4"/>
    <property type="match status" value="1"/>
</dbReference>
<dbReference type="GO" id="GO:0003735">
    <property type="term" value="F:structural constituent of ribosome"/>
    <property type="evidence" value="ECO:0007669"/>
    <property type="project" value="InterPro"/>
</dbReference>
<evidence type="ECO:0000313" key="6">
    <source>
        <dbReference type="EMBL" id="ORY71626.1"/>
    </source>
</evidence>
<sequence>MASRPTVTIIGKDGTPSGATHTMPSVFSAPIRPDIVQQVHTGMAKNKRQPYAVSEKAGHQTSAESWGTGRAVARIPRVSGGGTHRAGQAAFGNMCRSGRMFAPTKIWRKWHIKINQGQKRFATASALAASAVTPLLLARGHQVSAVPEVPLVIDSAIFENGAVAKTSAAFAVLNAAGAGVDVEKAKKSKKLRAGKGKMRGRRHRQRRGPLVIYDPVVDGRELVKGFRNLPGCETCDVYALNLLQLAPGGHLGRFIVWTSAAFKALDSIYGTTTKPSDLKKDFLLPSNVVSQADLGRLINSSEIQSVLNAPKGSALTKRAGVQKKNPLVNKQVMLRLNPYHSTFVKDKVGQQKAEPGKPKPTPASFLEVVHED</sequence>
<evidence type="ECO:0000256" key="1">
    <source>
        <dbReference type="ARBA" id="ARBA00010528"/>
    </source>
</evidence>
<dbReference type="FunFam" id="3.40.1370.10:FF:000002">
    <property type="entry name" value="60S ribosomal protein L4"/>
    <property type="match status" value="1"/>
</dbReference>
<protein>
    <submittedName>
        <fullName evidence="6">60S ribosomal protein L4-like protein</fullName>
    </submittedName>
</protein>
<feature type="region of interest" description="Disordered" evidence="4">
    <location>
        <begin position="48"/>
        <end position="68"/>
    </location>
</feature>
<dbReference type="InterPro" id="IPR002136">
    <property type="entry name" value="Ribosomal_uL4"/>
</dbReference>
<name>A0A1Y2EK03_9PEZI</name>
<feature type="domain" description="Large ribosomal subunit protein uL4 C-terminal" evidence="5">
    <location>
        <begin position="280"/>
        <end position="354"/>
    </location>
</feature>
<comment type="similarity">
    <text evidence="1">Belongs to the universal ribosomal protein uL4 family.</text>
</comment>
<dbReference type="PANTHER" id="PTHR19431">
    <property type="entry name" value="60S RIBOSOMAL PROTEIN L4"/>
    <property type="match status" value="1"/>
</dbReference>
<dbReference type="AlphaFoldDB" id="A0A1Y2EK03"/>
<dbReference type="InterPro" id="IPR013000">
    <property type="entry name" value="Ribosomal_uL4_euk/arc_CS"/>
</dbReference>
<feature type="region of interest" description="Disordered" evidence="4">
    <location>
        <begin position="348"/>
        <end position="372"/>
    </location>
</feature>
<accession>A0A1Y2EK03</accession>
<evidence type="ECO:0000256" key="3">
    <source>
        <dbReference type="ARBA" id="ARBA00023274"/>
    </source>
</evidence>
<dbReference type="OrthoDB" id="10259785at2759"/>
<gene>
    <name evidence="6" type="ORF">BCR38DRAFT_331847</name>
</gene>
<keyword evidence="7" id="KW-1185">Reference proteome</keyword>
<dbReference type="InterPro" id="IPR045240">
    <property type="entry name" value="Ribosomal_uL4_euk/arch"/>
</dbReference>
<keyword evidence="3" id="KW-0687">Ribonucleoprotein</keyword>
<evidence type="ECO:0000256" key="2">
    <source>
        <dbReference type="ARBA" id="ARBA00022980"/>
    </source>
</evidence>
<dbReference type="FunCoup" id="A0A1Y2EK03">
    <property type="interactions" value="1374"/>
</dbReference>
<dbReference type="RefSeq" id="XP_040721218.1">
    <property type="nucleotide sequence ID" value="XM_040855095.1"/>
</dbReference>
<dbReference type="InParanoid" id="A0A1Y2EK03"/>
<evidence type="ECO:0000313" key="7">
    <source>
        <dbReference type="Proteomes" id="UP000193689"/>
    </source>
</evidence>
<dbReference type="STRING" id="1141098.A0A1Y2EK03"/>
<dbReference type="Pfam" id="PF00573">
    <property type="entry name" value="Ribosomal_L4"/>
    <property type="match status" value="1"/>
</dbReference>
<dbReference type="EMBL" id="MCFJ01000001">
    <property type="protein sequence ID" value="ORY71626.1"/>
    <property type="molecule type" value="Genomic_DNA"/>
</dbReference>
<dbReference type="GeneID" id="63771307"/>